<comment type="function">
    <text evidence="8">ATPase required for the correct placement of the division site. Cell division inhibitors MinC and MinD act in concert to form an inhibitor capable of blocking formation of the polar Z ring septums. Rapidly oscillates between the poles of the cell to destabilize FtsZ filaments that have formed before they mature into polar Z rings.</text>
</comment>
<dbReference type="GO" id="GO:0000917">
    <property type="term" value="P:division septum assembly"/>
    <property type="evidence" value="ECO:0007669"/>
    <property type="project" value="UniProtKB-KW"/>
</dbReference>
<dbReference type="EMBL" id="FQUI01000023">
    <property type="protein sequence ID" value="SHE94064.1"/>
    <property type="molecule type" value="Genomic_DNA"/>
</dbReference>
<dbReference type="SUPFAM" id="SSF52540">
    <property type="entry name" value="P-loop containing nucleoside triphosphate hydrolases"/>
    <property type="match status" value="1"/>
</dbReference>
<evidence type="ECO:0000313" key="12">
    <source>
        <dbReference type="Proteomes" id="UP000184334"/>
    </source>
</evidence>
<gene>
    <name evidence="11" type="ORF">SAMN02745164_01454</name>
</gene>
<dbReference type="PIRSF" id="PIRSF003092">
    <property type="entry name" value="MinD"/>
    <property type="match status" value="1"/>
</dbReference>
<keyword evidence="5 10" id="KW-0067">ATP-binding</keyword>
<dbReference type="InterPro" id="IPR050625">
    <property type="entry name" value="ParA/MinD_ATPase"/>
</dbReference>
<name>A0A1M4XKH1_MARH1</name>
<proteinExistence type="inferred from homology"/>
<dbReference type="PANTHER" id="PTHR43384">
    <property type="entry name" value="SEPTUM SITE-DETERMINING PROTEIN MIND HOMOLOG, CHLOROPLASTIC-RELATED"/>
    <property type="match status" value="1"/>
</dbReference>
<dbReference type="InterPro" id="IPR027417">
    <property type="entry name" value="P-loop_NTPase"/>
</dbReference>
<organism evidence="11 12">
    <name type="scientific">Marinitoga hydrogenitolerans (strain DSM 16785 / JCM 12826 / AT1271)</name>
    <dbReference type="NCBI Taxonomy" id="1122195"/>
    <lineage>
        <taxon>Bacteria</taxon>
        <taxon>Thermotogati</taxon>
        <taxon>Thermotogota</taxon>
        <taxon>Thermotogae</taxon>
        <taxon>Petrotogales</taxon>
        <taxon>Petrotogaceae</taxon>
        <taxon>Marinitoga</taxon>
    </lineage>
</organism>
<evidence type="ECO:0000256" key="8">
    <source>
        <dbReference type="ARBA" id="ARBA00025436"/>
    </source>
</evidence>
<dbReference type="Pfam" id="PF10609">
    <property type="entry name" value="ParA"/>
    <property type="match status" value="1"/>
</dbReference>
<dbReference type="GO" id="GO:0005829">
    <property type="term" value="C:cytosol"/>
    <property type="evidence" value="ECO:0007669"/>
    <property type="project" value="TreeGrafter"/>
</dbReference>
<keyword evidence="7" id="KW-0131">Cell cycle</keyword>
<dbReference type="CDD" id="cd02036">
    <property type="entry name" value="MinD"/>
    <property type="match status" value="1"/>
</dbReference>
<protein>
    <recommendedName>
        <fullName evidence="2">Septum site-determining protein MinD</fullName>
    </recommendedName>
    <alternativeName>
        <fullName evidence="9">Cell division inhibitor MinD</fullName>
    </alternativeName>
</protein>
<evidence type="ECO:0000256" key="1">
    <source>
        <dbReference type="ARBA" id="ARBA00010257"/>
    </source>
</evidence>
<dbReference type="AlphaFoldDB" id="A0A1M4XKH1"/>
<dbReference type="OrthoDB" id="9773088at2"/>
<comment type="caution">
    <text evidence="11">The sequence shown here is derived from an EMBL/GenBank/DDBJ whole genome shotgun (WGS) entry which is preliminary data.</text>
</comment>
<evidence type="ECO:0000256" key="10">
    <source>
        <dbReference type="PIRSR" id="PIRSR003092-1"/>
    </source>
</evidence>
<evidence type="ECO:0000256" key="5">
    <source>
        <dbReference type="ARBA" id="ARBA00022840"/>
    </source>
</evidence>
<feature type="binding site" evidence="10">
    <location>
        <begin position="13"/>
        <end position="20"/>
    </location>
    <ligand>
        <name>ATP</name>
        <dbReference type="ChEBI" id="CHEBI:30616"/>
    </ligand>
</feature>
<keyword evidence="4 10" id="KW-0547">Nucleotide-binding</keyword>
<evidence type="ECO:0000256" key="4">
    <source>
        <dbReference type="ARBA" id="ARBA00022741"/>
    </source>
</evidence>
<dbReference type="GO" id="GO:0005524">
    <property type="term" value="F:ATP binding"/>
    <property type="evidence" value="ECO:0007669"/>
    <property type="project" value="UniProtKB-KW"/>
</dbReference>
<dbReference type="NCBIfam" id="TIGR01968">
    <property type="entry name" value="minD_bact"/>
    <property type="match status" value="1"/>
</dbReference>
<accession>A0A1M4XKH1</accession>
<dbReference type="RefSeq" id="WP_072864966.1">
    <property type="nucleotide sequence ID" value="NZ_FQUI01000023.1"/>
</dbReference>
<sequence>MKKSKVIVITSGKGGVGKTTISANIGASLALMGYDVCLIDADIGLKNLDLVLGLENRIVYTILDVIKGGKSPLDAIVKHKQIKKLNLLASSQIANKDMISPEDMKMIVNELSKHFDYVIVDSPAGIERGFKNAVVAAQHAIVVTTPELTAISDADRVIGLLENEKFGEENISLIVNRIKLHMINKNEMLSPEDIRSGLAVELLGVVPDSEEIIIATNKGIPITLEDNSKISNIFMNIAQRIAGKENPIENDFSLLKDDSRKGFMGFLQKMFGGR</sequence>
<dbReference type="InterPro" id="IPR010223">
    <property type="entry name" value="MinD"/>
</dbReference>
<dbReference type="GO" id="GO:0016887">
    <property type="term" value="F:ATP hydrolysis activity"/>
    <property type="evidence" value="ECO:0007669"/>
    <property type="project" value="InterPro"/>
</dbReference>
<evidence type="ECO:0000256" key="7">
    <source>
        <dbReference type="ARBA" id="ARBA00023306"/>
    </source>
</evidence>
<evidence type="ECO:0000256" key="3">
    <source>
        <dbReference type="ARBA" id="ARBA00022618"/>
    </source>
</evidence>
<evidence type="ECO:0000313" key="11">
    <source>
        <dbReference type="EMBL" id="SHE94064.1"/>
    </source>
</evidence>
<keyword evidence="3" id="KW-0132">Cell division</keyword>
<dbReference type="InterPro" id="IPR025501">
    <property type="entry name" value="MinD_FleN"/>
</dbReference>
<comment type="similarity">
    <text evidence="1">Belongs to the ParA family. MinD subfamily.</text>
</comment>
<reference evidence="11" key="1">
    <citation type="submission" date="2016-11" db="EMBL/GenBank/DDBJ databases">
        <authorList>
            <person name="Varghese N."/>
            <person name="Submissions S."/>
        </authorList>
    </citation>
    <scope>NUCLEOTIDE SEQUENCE [LARGE SCALE GENOMIC DNA]</scope>
    <source>
        <strain evidence="11">DSM 16785</strain>
    </source>
</reference>
<evidence type="ECO:0000256" key="9">
    <source>
        <dbReference type="ARBA" id="ARBA00032845"/>
    </source>
</evidence>
<dbReference type="Proteomes" id="UP000184334">
    <property type="component" value="Unassembled WGS sequence"/>
</dbReference>
<dbReference type="GO" id="GO:0009898">
    <property type="term" value="C:cytoplasmic side of plasma membrane"/>
    <property type="evidence" value="ECO:0007669"/>
    <property type="project" value="TreeGrafter"/>
</dbReference>
<evidence type="ECO:0000256" key="2">
    <source>
        <dbReference type="ARBA" id="ARBA00016887"/>
    </source>
</evidence>
<dbReference type="STRING" id="1122195.SAMN02745164_01454"/>
<dbReference type="Gene3D" id="3.40.50.300">
    <property type="entry name" value="P-loop containing nucleotide triphosphate hydrolases"/>
    <property type="match status" value="1"/>
</dbReference>
<dbReference type="InterPro" id="IPR033756">
    <property type="entry name" value="YlxH/NBP35"/>
</dbReference>
<keyword evidence="12" id="KW-1185">Reference proteome</keyword>
<evidence type="ECO:0000256" key="6">
    <source>
        <dbReference type="ARBA" id="ARBA00023210"/>
    </source>
</evidence>
<dbReference type="GO" id="GO:0051782">
    <property type="term" value="P:negative regulation of cell division"/>
    <property type="evidence" value="ECO:0007669"/>
    <property type="project" value="TreeGrafter"/>
</dbReference>
<dbReference type="PANTHER" id="PTHR43384:SF6">
    <property type="entry name" value="SEPTUM SITE-DETERMINING PROTEIN MIND HOMOLOG, CHLOROPLASTIC"/>
    <property type="match status" value="1"/>
</dbReference>
<keyword evidence="6" id="KW-0717">Septation</keyword>